<evidence type="ECO:0000256" key="6">
    <source>
        <dbReference type="ARBA" id="ARBA00022989"/>
    </source>
</evidence>
<dbReference type="Proteomes" id="UP001497497">
    <property type="component" value="Unassembled WGS sequence"/>
</dbReference>
<evidence type="ECO:0000256" key="8">
    <source>
        <dbReference type="PROSITE-ProRule" id="PRU00043"/>
    </source>
</evidence>
<dbReference type="GO" id="GO:0005911">
    <property type="term" value="C:cell-cell junction"/>
    <property type="evidence" value="ECO:0007669"/>
    <property type="project" value="TreeGrafter"/>
</dbReference>
<evidence type="ECO:0000256" key="5">
    <source>
        <dbReference type="ARBA" id="ARBA00022889"/>
    </source>
</evidence>
<dbReference type="InterPro" id="IPR050971">
    <property type="entry name" value="Cadherin-domain_protein"/>
</dbReference>
<dbReference type="InterPro" id="IPR015919">
    <property type="entry name" value="Cadherin-like_sf"/>
</dbReference>
<feature type="region of interest" description="Disordered" evidence="9">
    <location>
        <begin position="564"/>
        <end position="585"/>
    </location>
</feature>
<feature type="chain" id="PRO_5043561925" description="Cadherin domain-containing protein" evidence="11">
    <location>
        <begin position="23"/>
        <end position="639"/>
    </location>
</feature>
<dbReference type="GO" id="GO:0007156">
    <property type="term" value="P:homophilic cell adhesion via plasma membrane adhesion molecules"/>
    <property type="evidence" value="ECO:0007669"/>
    <property type="project" value="InterPro"/>
</dbReference>
<evidence type="ECO:0000313" key="13">
    <source>
        <dbReference type="EMBL" id="CAL1539853.1"/>
    </source>
</evidence>
<keyword evidence="2 10" id="KW-0812">Transmembrane</keyword>
<protein>
    <recommendedName>
        <fullName evidence="12">Cadherin domain-containing protein</fullName>
    </recommendedName>
</protein>
<keyword evidence="7 10" id="KW-0472">Membrane</keyword>
<dbReference type="InterPro" id="IPR002126">
    <property type="entry name" value="Cadherin-like_dom"/>
</dbReference>
<evidence type="ECO:0000313" key="14">
    <source>
        <dbReference type="Proteomes" id="UP001497497"/>
    </source>
</evidence>
<gene>
    <name evidence="13" type="ORF">GSLYS_00013586001</name>
</gene>
<sequence>MTIKPNTLVVFLLTSGYVTCAAQSPVIRDFGQAYNLHEKTTTKTQIVRVDCYVPGDRCICNLEKIDPPGGPFDVWLEGSSMYSVYYVGANNGGGLSYKRVKSYMLTIRCDNSARNQSDYKALEVDILPNAAPVITNTKYPHDVIALVARDFSVPGTDVYTVKASDVDGDVLTCSLTTRPLVNYFTIVKSAASSGSSTDCIVKTAVDLRSASEPMVTLKVSVSDWATTTNIFDIDVNSELNTRPQILNLPTTVTIPETTASGFTIATLTVHDPDVFVPQMVPTCTVEPGSEQYKFTFETGSHKIKLSNLPNGAPPLDYETTILYTITCTVTDGFLESENEVLTVKVTNVNEPPVFDEVAYYCDLDESEAGGSSCDLNAVITDPEGDLIPSVGFLNGNNSNRFRYDRSTSSITFNVNYDVDQNAMPDNVVLQLQASDVYGASKTAPVYIKVHDVNDNTCNFGSTSTHHFNADQGTLLGSLGNFRATDEDRTSPNNLVTYDVIQALPADSTNYIAAFGDGSLAYIGTIPEVNHGRTYTLIVRCKDGGSPQRTAEGTVVLTYQTTTTTSTTTTTTPTPTTTPVTTTSTRAPSHNPFDYDAFVAVFALLMLGLAGGLLAGAYFLWRFCAAAEGSSFGNNFCCTK</sequence>
<feature type="domain" description="Cadherin" evidence="12">
    <location>
        <begin position="468"/>
        <end position="576"/>
    </location>
</feature>
<feature type="domain" description="Cadherin" evidence="12">
    <location>
        <begin position="355"/>
        <end position="459"/>
    </location>
</feature>
<evidence type="ECO:0000259" key="12">
    <source>
        <dbReference type="PROSITE" id="PS50268"/>
    </source>
</evidence>
<comment type="subcellular location">
    <subcellularLocation>
        <location evidence="1">Membrane</location>
    </subcellularLocation>
</comment>
<feature type="transmembrane region" description="Helical" evidence="10">
    <location>
        <begin position="596"/>
        <end position="620"/>
    </location>
</feature>
<evidence type="ECO:0000256" key="4">
    <source>
        <dbReference type="ARBA" id="ARBA00022837"/>
    </source>
</evidence>
<keyword evidence="4 8" id="KW-0106">Calcium</keyword>
<dbReference type="CDD" id="cd11304">
    <property type="entry name" value="Cadherin_repeat"/>
    <property type="match status" value="3"/>
</dbReference>
<evidence type="ECO:0000256" key="7">
    <source>
        <dbReference type="ARBA" id="ARBA00023136"/>
    </source>
</evidence>
<evidence type="ECO:0000256" key="9">
    <source>
        <dbReference type="SAM" id="MobiDB-lite"/>
    </source>
</evidence>
<feature type="compositionally biased region" description="Low complexity" evidence="9">
    <location>
        <begin position="564"/>
        <end position="584"/>
    </location>
</feature>
<dbReference type="PANTHER" id="PTHR24025:SF23">
    <property type="entry name" value="NEURAL-CADHERIN"/>
    <property type="match status" value="1"/>
</dbReference>
<keyword evidence="11" id="KW-0732">Signal</keyword>
<feature type="signal peptide" evidence="11">
    <location>
        <begin position="1"/>
        <end position="22"/>
    </location>
</feature>
<dbReference type="AlphaFoldDB" id="A0AAV2HZU6"/>
<dbReference type="GO" id="GO:0016020">
    <property type="term" value="C:membrane"/>
    <property type="evidence" value="ECO:0007669"/>
    <property type="project" value="UniProtKB-SubCell"/>
</dbReference>
<keyword evidence="6 10" id="KW-1133">Transmembrane helix</keyword>
<dbReference type="EMBL" id="CAXITT010000358">
    <property type="protein sequence ID" value="CAL1539853.1"/>
    <property type="molecule type" value="Genomic_DNA"/>
</dbReference>
<evidence type="ECO:0000256" key="1">
    <source>
        <dbReference type="ARBA" id="ARBA00004370"/>
    </source>
</evidence>
<organism evidence="13 14">
    <name type="scientific">Lymnaea stagnalis</name>
    <name type="common">Great pond snail</name>
    <name type="synonym">Helix stagnalis</name>
    <dbReference type="NCBI Taxonomy" id="6523"/>
    <lineage>
        <taxon>Eukaryota</taxon>
        <taxon>Metazoa</taxon>
        <taxon>Spiralia</taxon>
        <taxon>Lophotrochozoa</taxon>
        <taxon>Mollusca</taxon>
        <taxon>Gastropoda</taxon>
        <taxon>Heterobranchia</taxon>
        <taxon>Euthyneura</taxon>
        <taxon>Panpulmonata</taxon>
        <taxon>Hygrophila</taxon>
        <taxon>Lymnaeoidea</taxon>
        <taxon>Lymnaeidae</taxon>
        <taxon>Lymnaea</taxon>
    </lineage>
</organism>
<evidence type="ECO:0000256" key="2">
    <source>
        <dbReference type="ARBA" id="ARBA00022692"/>
    </source>
</evidence>
<accession>A0AAV2HZU6</accession>
<dbReference type="SUPFAM" id="SSF49313">
    <property type="entry name" value="Cadherin-like"/>
    <property type="match status" value="3"/>
</dbReference>
<keyword evidence="3" id="KW-0677">Repeat</keyword>
<keyword evidence="14" id="KW-1185">Reference proteome</keyword>
<evidence type="ECO:0000256" key="10">
    <source>
        <dbReference type="SAM" id="Phobius"/>
    </source>
</evidence>
<feature type="domain" description="Cadherin" evidence="12">
    <location>
        <begin position="246"/>
        <end position="354"/>
    </location>
</feature>
<dbReference type="PRINTS" id="PR00205">
    <property type="entry name" value="CADHERIN"/>
</dbReference>
<dbReference type="PROSITE" id="PS50268">
    <property type="entry name" value="CADHERIN_2"/>
    <property type="match status" value="3"/>
</dbReference>
<evidence type="ECO:0000256" key="3">
    <source>
        <dbReference type="ARBA" id="ARBA00022737"/>
    </source>
</evidence>
<name>A0AAV2HZU6_LYMST</name>
<dbReference type="Gene3D" id="2.60.40.60">
    <property type="entry name" value="Cadherins"/>
    <property type="match status" value="4"/>
</dbReference>
<dbReference type="PANTHER" id="PTHR24025">
    <property type="entry name" value="DESMOGLEIN FAMILY MEMBER"/>
    <property type="match status" value="1"/>
</dbReference>
<comment type="caution">
    <text evidence="13">The sequence shown here is derived from an EMBL/GenBank/DDBJ whole genome shotgun (WGS) entry which is preliminary data.</text>
</comment>
<evidence type="ECO:0000256" key="11">
    <source>
        <dbReference type="SAM" id="SignalP"/>
    </source>
</evidence>
<reference evidence="13 14" key="1">
    <citation type="submission" date="2024-04" db="EMBL/GenBank/DDBJ databases">
        <authorList>
            <consortium name="Genoscope - CEA"/>
            <person name="William W."/>
        </authorList>
    </citation>
    <scope>NUCLEOTIDE SEQUENCE [LARGE SCALE GENOMIC DNA]</scope>
</reference>
<dbReference type="GO" id="GO:0005509">
    <property type="term" value="F:calcium ion binding"/>
    <property type="evidence" value="ECO:0007669"/>
    <property type="project" value="UniProtKB-UniRule"/>
</dbReference>
<proteinExistence type="predicted"/>
<keyword evidence="5" id="KW-0130">Cell adhesion</keyword>